<name>A0A419SVM5_9FIRM</name>
<dbReference type="GO" id="GO:0051539">
    <property type="term" value="F:4 iron, 4 sulfur cluster binding"/>
    <property type="evidence" value="ECO:0007669"/>
    <property type="project" value="UniProtKB-KW"/>
</dbReference>
<feature type="transmembrane region" description="Helical" evidence="7">
    <location>
        <begin position="126"/>
        <end position="144"/>
    </location>
</feature>
<dbReference type="Pfam" id="PF13237">
    <property type="entry name" value="Fer4_10"/>
    <property type="match status" value="1"/>
</dbReference>
<feature type="domain" description="4Fe-4S ferredoxin-type" evidence="8">
    <location>
        <begin position="174"/>
        <end position="196"/>
    </location>
</feature>
<evidence type="ECO:0000256" key="6">
    <source>
        <dbReference type="ARBA" id="ARBA00023014"/>
    </source>
</evidence>
<feature type="transmembrane region" description="Helical" evidence="7">
    <location>
        <begin position="36"/>
        <end position="55"/>
    </location>
</feature>
<evidence type="ECO:0000256" key="4">
    <source>
        <dbReference type="ARBA" id="ARBA00022982"/>
    </source>
</evidence>
<feature type="transmembrane region" description="Helical" evidence="7">
    <location>
        <begin position="88"/>
        <end position="106"/>
    </location>
</feature>
<keyword evidence="7" id="KW-1133">Transmembrane helix</keyword>
<dbReference type="Proteomes" id="UP000284277">
    <property type="component" value="Unassembled WGS sequence"/>
</dbReference>
<proteinExistence type="predicted"/>
<dbReference type="PANTHER" id="PTHR30176">
    <property type="entry name" value="FERREDOXIN-TYPE PROTEIN NAPH"/>
    <property type="match status" value="1"/>
</dbReference>
<evidence type="ECO:0000259" key="8">
    <source>
        <dbReference type="PROSITE" id="PS51379"/>
    </source>
</evidence>
<feature type="domain" description="4Fe-4S ferredoxin-type" evidence="8">
    <location>
        <begin position="204"/>
        <end position="233"/>
    </location>
</feature>
<keyword evidence="7" id="KW-0472">Membrane</keyword>
<dbReference type="EMBL" id="MCIA01000032">
    <property type="protein sequence ID" value="RKD29260.1"/>
    <property type="molecule type" value="Genomic_DNA"/>
</dbReference>
<dbReference type="AlphaFoldDB" id="A0A419SVM5"/>
<dbReference type="GO" id="GO:0005886">
    <property type="term" value="C:plasma membrane"/>
    <property type="evidence" value="ECO:0007669"/>
    <property type="project" value="TreeGrafter"/>
</dbReference>
<keyword evidence="10" id="KW-1185">Reference proteome</keyword>
<dbReference type="Pfam" id="PF12801">
    <property type="entry name" value="Fer4_5"/>
    <property type="match status" value="1"/>
</dbReference>
<protein>
    <recommendedName>
        <fullName evidence="8">4Fe-4S ferredoxin-type domain-containing protein</fullName>
    </recommendedName>
</protein>
<dbReference type="PROSITE" id="PS51379">
    <property type="entry name" value="4FE4S_FER_2"/>
    <property type="match status" value="2"/>
</dbReference>
<keyword evidence="5" id="KW-0408">Iron</keyword>
<evidence type="ECO:0000256" key="1">
    <source>
        <dbReference type="ARBA" id="ARBA00022448"/>
    </source>
</evidence>
<dbReference type="GO" id="GO:0046872">
    <property type="term" value="F:metal ion binding"/>
    <property type="evidence" value="ECO:0007669"/>
    <property type="project" value="UniProtKB-KW"/>
</dbReference>
<keyword evidence="1" id="KW-0813">Transport</keyword>
<keyword evidence="2" id="KW-0004">4Fe-4S</keyword>
<keyword evidence="6" id="KW-0411">Iron-sulfur</keyword>
<comment type="caution">
    <text evidence="9">The sequence shown here is derived from an EMBL/GenBank/DDBJ whole genome shotgun (WGS) entry which is preliminary data.</text>
</comment>
<reference evidence="9 10" key="1">
    <citation type="submission" date="2016-08" db="EMBL/GenBank/DDBJ databases">
        <title>A new outlook on sporulation: Clostridium algidixylanolyticum.</title>
        <authorList>
            <person name="Poppleton D.I."/>
            <person name="Gribaldo S."/>
        </authorList>
    </citation>
    <scope>NUCLEOTIDE SEQUENCE [LARGE SCALE GENOMIC DNA]</scope>
    <source>
        <strain evidence="9 10">SPL73</strain>
    </source>
</reference>
<dbReference type="InterPro" id="IPR017896">
    <property type="entry name" value="4Fe4S_Fe-S-bd"/>
</dbReference>
<keyword evidence="7" id="KW-0812">Transmembrane</keyword>
<feature type="transmembrane region" description="Helical" evidence="7">
    <location>
        <begin position="9"/>
        <end position="30"/>
    </location>
</feature>
<dbReference type="InterPro" id="IPR051684">
    <property type="entry name" value="Electron_Trans/Redox"/>
</dbReference>
<dbReference type="InterPro" id="IPR017900">
    <property type="entry name" value="4Fe4S_Fe_S_CS"/>
</dbReference>
<evidence type="ECO:0000256" key="7">
    <source>
        <dbReference type="SAM" id="Phobius"/>
    </source>
</evidence>
<sequence>MRQRIRKGILAFSVLMFPLTFFFLSPYVIVLSATTGVINGSAMVFGFLLLCSILFSRIYCGWICPGGAVQDLISGANKRNWNSKGKNLSKYIIWAVWFSFILFLWIKHRPLKGEFLYLYQMDGQYMMIYAIVMTIIYLFTISTGRRGMCHSLCWMAPFMVIGETISDFLHIPRFRLKPNPDSCVSCKKCTKECPMGLDVSHMVKSGNMDSKECISCLACVDICPKQAIGFGISKKRTH</sequence>
<dbReference type="RefSeq" id="WP_120198094.1">
    <property type="nucleotide sequence ID" value="NZ_MCIA01000032.1"/>
</dbReference>
<dbReference type="Gene3D" id="3.30.70.20">
    <property type="match status" value="1"/>
</dbReference>
<keyword evidence="4" id="KW-0249">Electron transport</keyword>
<evidence type="ECO:0000313" key="9">
    <source>
        <dbReference type="EMBL" id="RKD29260.1"/>
    </source>
</evidence>
<dbReference type="OrthoDB" id="9806398at2"/>
<keyword evidence="3" id="KW-0479">Metal-binding</keyword>
<evidence type="ECO:0000256" key="3">
    <source>
        <dbReference type="ARBA" id="ARBA00022723"/>
    </source>
</evidence>
<dbReference type="PROSITE" id="PS00198">
    <property type="entry name" value="4FE4S_FER_1"/>
    <property type="match status" value="2"/>
</dbReference>
<organism evidence="9 10">
    <name type="scientific">Lacrimispora algidixylanolytica</name>
    <dbReference type="NCBI Taxonomy" id="94868"/>
    <lineage>
        <taxon>Bacteria</taxon>
        <taxon>Bacillati</taxon>
        <taxon>Bacillota</taxon>
        <taxon>Clostridia</taxon>
        <taxon>Lachnospirales</taxon>
        <taxon>Lachnospiraceae</taxon>
        <taxon>Lacrimispora</taxon>
    </lineage>
</organism>
<dbReference type="SUPFAM" id="SSF54862">
    <property type="entry name" value="4Fe-4S ferredoxins"/>
    <property type="match status" value="1"/>
</dbReference>
<gene>
    <name evidence="9" type="ORF">BET01_07845</name>
</gene>
<dbReference type="PANTHER" id="PTHR30176:SF3">
    <property type="entry name" value="FERREDOXIN-TYPE PROTEIN NAPH"/>
    <property type="match status" value="1"/>
</dbReference>
<evidence type="ECO:0000256" key="5">
    <source>
        <dbReference type="ARBA" id="ARBA00023004"/>
    </source>
</evidence>
<accession>A0A419SVM5</accession>
<evidence type="ECO:0000313" key="10">
    <source>
        <dbReference type="Proteomes" id="UP000284277"/>
    </source>
</evidence>
<evidence type="ECO:0000256" key="2">
    <source>
        <dbReference type="ARBA" id="ARBA00022485"/>
    </source>
</evidence>